<proteinExistence type="predicted"/>
<keyword evidence="2" id="KW-1185">Reference proteome</keyword>
<gene>
    <name evidence="1" type="ORF">BDQ12DRAFT_683568</name>
</gene>
<feature type="non-terminal residue" evidence="1">
    <location>
        <position position="1"/>
    </location>
</feature>
<name>A0A5C3LYS2_9AGAR</name>
<dbReference type="AlphaFoldDB" id="A0A5C3LYS2"/>
<protein>
    <submittedName>
        <fullName evidence="1">Uncharacterized protein</fullName>
    </submittedName>
</protein>
<organism evidence="1 2">
    <name type="scientific">Crucibulum laeve</name>
    <dbReference type="NCBI Taxonomy" id="68775"/>
    <lineage>
        <taxon>Eukaryota</taxon>
        <taxon>Fungi</taxon>
        <taxon>Dikarya</taxon>
        <taxon>Basidiomycota</taxon>
        <taxon>Agaricomycotina</taxon>
        <taxon>Agaricomycetes</taxon>
        <taxon>Agaricomycetidae</taxon>
        <taxon>Agaricales</taxon>
        <taxon>Agaricineae</taxon>
        <taxon>Nidulariaceae</taxon>
        <taxon>Crucibulum</taxon>
    </lineage>
</organism>
<dbReference type="EMBL" id="ML213603">
    <property type="protein sequence ID" value="TFK38379.1"/>
    <property type="molecule type" value="Genomic_DNA"/>
</dbReference>
<dbReference type="Proteomes" id="UP000308652">
    <property type="component" value="Unassembled WGS sequence"/>
</dbReference>
<sequence>MDDLLDLLPQSKNWGATSVYFSHHWAVGRIALYFLGSFPCILSAASVQWPSAPASIAALYRSSLHRNVVGRA</sequence>
<accession>A0A5C3LYS2</accession>
<evidence type="ECO:0000313" key="2">
    <source>
        <dbReference type="Proteomes" id="UP000308652"/>
    </source>
</evidence>
<evidence type="ECO:0000313" key="1">
    <source>
        <dbReference type="EMBL" id="TFK38379.1"/>
    </source>
</evidence>
<reference evidence="1 2" key="1">
    <citation type="journal article" date="2019" name="Nat. Ecol. Evol.">
        <title>Megaphylogeny resolves global patterns of mushroom evolution.</title>
        <authorList>
            <person name="Varga T."/>
            <person name="Krizsan K."/>
            <person name="Foldi C."/>
            <person name="Dima B."/>
            <person name="Sanchez-Garcia M."/>
            <person name="Sanchez-Ramirez S."/>
            <person name="Szollosi G.J."/>
            <person name="Szarkandi J.G."/>
            <person name="Papp V."/>
            <person name="Albert L."/>
            <person name="Andreopoulos W."/>
            <person name="Angelini C."/>
            <person name="Antonin V."/>
            <person name="Barry K.W."/>
            <person name="Bougher N.L."/>
            <person name="Buchanan P."/>
            <person name="Buyck B."/>
            <person name="Bense V."/>
            <person name="Catcheside P."/>
            <person name="Chovatia M."/>
            <person name="Cooper J."/>
            <person name="Damon W."/>
            <person name="Desjardin D."/>
            <person name="Finy P."/>
            <person name="Geml J."/>
            <person name="Haridas S."/>
            <person name="Hughes K."/>
            <person name="Justo A."/>
            <person name="Karasinski D."/>
            <person name="Kautmanova I."/>
            <person name="Kiss B."/>
            <person name="Kocsube S."/>
            <person name="Kotiranta H."/>
            <person name="LaButti K.M."/>
            <person name="Lechner B.E."/>
            <person name="Liimatainen K."/>
            <person name="Lipzen A."/>
            <person name="Lukacs Z."/>
            <person name="Mihaltcheva S."/>
            <person name="Morgado L.N."/>
            <person name="Niskanen T."/>
            <person name="Noordeloos M.E."/>
            <person name="Ohm R.A."/>
            <person name="Ortiz-Santana B."/>
            <person name="Ovrebo C."/>
            <person name="Racz N."/>
            <person name="Riley R."/>
            <person name="Savchenko A."/>
            <person name="Shiryaev A."/>
            <person name="Soop K."/>
            <person name="Spirin V."/>
            <person name="Szebenyi C."/>
            <person name="Tomsovsky M."/>
            <person name="Tulloss R.E."/>
            <person name="Uehling J."/>
            <person name="Grigoriev I.V."/>
            <person name="Vagvolgyi C."/>
            <person name="Papp T."/>
            <person name="Martin F.M."/>
            <person name="Miettinen O."/>
            <person name="Hibbett D.S."/>
            <person name="Nagy L.G."/>
        </authorList>
    </citation>
    <scope>NUCLEOTIDE SEQUENCE [LARGE SCALE GENOMIC DNA]</scope>
    <source>
        <strain evidence="1 2">CBS 166.37</strain>
    </source>
</reference>